<organism evidence="5">
    <name type="scientific">hydrothermal vent metagenome</name>
    <dbReference type="NCBI Taxonomy" id="652676"/>
    <lineage>
        <taxon>unclassified sequences</taxon>
        <taxon>metagenomes</taxon>
        <taxon>ecological metagenomes</taxon>
    </lineage>
</organism>
<dbReference type="InterPro" id="IPR009056">
    <property type="entry name" value="Cyt_c-like_dom"/>
</dbReference>
<name>A0A1W1CGK4_9ZZZZ</name>
<dbReference type="EMBL" id="FPHH01000083">
    <property type="protein sequence ID" value="SFV64894.1"/>
    <property type="molecule type" value="Genomic_DNA"/>
</dbReference>
<proteinExistence type="predicted"/>
<protein>
    <submittedName>
        <fullName evidence="5">Cytochrome C553 (Soluble cytochrome f)</fullName>
    </submittedName>
</protein>
<sequence>MRELFLILSLLLVAGCSQEKKENHSVVASNDTQKKESVETIAKREKPVAQKSVKKVEEVTPTKEAAVVKKVASVNSAVDGAKIFVKCSACHGKDAQKRALGKSNIIKGWKETKIVDALHGYKAGTYGGSMKAVMKGQVSGLSDAEIDAVAKYISKL</sequence>
<keyword evidence="1" id="KW-0349">Heme</keyword>
<feature type="domain" description="Cytochrome c" evidence="4">
    <location>
        <begin position="75"/>
        <end position="156"/>
    </location>
</feature>
<gene>
    <name evidence="5" type="ORF">MNB_SM-5-1176</name>
</gene>
<keyword evidence="2" id="KW-0479">Metal-binding</keyword>
<dbReference type="InterPro" id="IPR036909">
    <property type="entry name" value="Cyt_c-like_dom_sf"/>
</dbReference>
<keyword evidence="3" id="KW-0408">Iron</keyword>
<dbReference type="AlphaFoldDB" id="A0A1W1CGK4"/>
<dbReference type="PROSITE" id="PS51007">
    <property type="entry name" value="CYTC"/>
    <property type="match status" value="1"/>
</dbReference>
<evidence type="ECO:0000256" key="3">
    <source>
        <dbReference type="ARBA" id="ARBA00023004"/>
    </source>
</evidence>
<dbReference type="PROSITE" id="PS51257">
    <property type="entry name" value="PROKAR_LIPOPROTEIN"/>
    <property type="match status" value="1"/>
</dbReference>
<dbReference type="GO" id="GO:0020037">
    <property type="term" value="F:heme binding"/>
    <property type="evidence" value="ECO:0007669"/>
    <property type="project" value="InterPro"/>
</dbReference>
<dbReference type="Pfam" id="PF00034">
    <property type="entry name" value="Cytochrom_C"/>
    <property type="match status" value="1"/>
</dbReference>
<evidence type="ECO:0000313" key="5">
    <source>
        <dbReference type="EMBL" id="SFV64894.1"/>
    </source>
</evidence>
<dbReference type="GO" id="GO:0009055">
    <property type="term" value="F:electron transfer activity"/>
    <property type="evidence" value="ECO:0007669"/>
    <property type="project" value="InterPro"/>
</dbReference>
<dbReference type="GO" id="GO:0046872">
    <property type="term" value="F:metal ion binding"/>
    <property type="evidence" value="ECO:0007669"/>
    <property type="project" value="UniProtKB-KW"/>
</dbReference>
<dbReference type="Gene3D" id="1.10.760.10">
    <property type="entry name" value="Cytochrome c-like domain"/>
    <property type="match status" value="1"/>
</dbReference>
<accession>A0A1W1CGK4</accession>
<dbReference type="SUPFAM" id="SSF46626">
    <property type="entry name" value="Cytochrome c"/>
    <property type="match status" value="1"/>
</dbReference>
<evidence type="ECO:0000256" key="2">
    <source>
        <dbReference type="ARBA" id="ARBA00022723"/>
    </source>
</evidence>
<reference evidence="5" key="1">
    <citation type="submission" date="2016-10" db="EMBL/GenBank/DDBJ databases">
        <authorList>
            <person name="de Groot N.N."/>
        </authorList>
    </citation>
    <scope>NUCLEOTIDE SEQUENCE</scope>
</reference>
<evidence type="ECO:0000259" key="4">
    <source>
        <dbReference type="PROSITE" id="PS51007"/>
    </source>
</evidence>
<evidence type="ECO:0000256" key="1">
    <source>
        <dbReference type="ARBA" id="ARBA00022617"/>
    </source>
</evidence>